<dbReference type="OrthoDB" id="246270at2759"/>
<dbReference type="InterPro" id="IPR014541">
    <property type="entry name" value="Amdntrnsf_FN0238"/>
</dbReference>
<name>A0A061JCQ3_TRYRA</name>
<proteinExistence type="predicted"/>
<dbReference type="AlphaFoldDB" id="A0A061JCQ3"/>
<evidence type="ECO:0000313" key="3">
    <source>
        <dbReference type="Proteomes" id="UP000031737"/>
    </source>
</evidence>
<dbReference type="Proteomes" id="UP000031737">
    <property type="component" value="Unassembled WGS sequence"/>
</dbReference>
<dbReference type="PANTHER" id="PTHR43224:SF1">
    <property type="entry name" value="AMIDINOTRANSFERASE"/>
    <property type="match status" value="1"/>
</dbReference>
<dbReference type="VEuPathDB" id="TriTrypDB:TRSC58_00108"/>
<evidence type="ECO:0000256" key="1">
    <source>
        <dbReference type="SAM" id="MobiDB-lite"/>
    </source>
</evidence>
<comment type="caution">
    <text evidence="2">The sequence shown here is derived from an EMBL/GenBank/DDBJ whole genome shotgun (WGS) entry which is preliminary data.</text>
</comment>
<protein>
    <submittedName>
        <fullName evidence="2">Uncharacterized protein</fullName>
    </submittedName>
</protein>
<sequence length="701" mass="79267">MSEIIFVEPCVLCSPRAVVETHVEGPSAAEGGFIASSPASHYTHVALYEWIYKFAERNWEKRLNANAKLQDMEEIEAALREMIALDESHIHTNHIVRCHLAFLQRQQQRRERELTMRETLLKYQLHRLLHLERCFNAARGDKSLDAMGTLQHAEKLLKEEMQKFLVEMHAPELSRAQEAKRFAEDRLQASVRVVEHQTARLESIKRELNEVCLFLNDLAACAKITARCDDSRGRSAYVAFRRDENAFCTPQKVILAVQERIRELELRQASMVHEVNSAGTSNDTFDALTLAVCRLEETRAEFYAFNRQVPSSDLQIANDTVNRSSSSSNCVKPPPPPPPPSALSFSPQISAGTGPKEFFMESRVSEIHHAVLHEQRRLIRMLNCTCGVRPVLLRLSTESEAERYARRPLSLFAGHSLSLHQWTHTDGTRTVKRAAVFYPTPPKRDGEVPRERLESLLFAKAKENSDLLEIIDLRAEVNDADVYFMGDAVAFSADGNFMYLCCGAADTFSDAQRTATVHVADLLRRRLGVPSANCFCYYSSFSSVVSLGWAGAGVCAWALDEMCFASREEKESFDLHLRETYCTVIHLTRAEVENFANECVEIVSHPHRDEPPKRRLVISSHALRSLSERHRATLTAWYGDGGCIVPDLPTIECMRGHSVRSMMLTVVTHGSHLPPPSLRGFFSFLGIRANERARESERVSE</sequence>
<organism evidence="2 3">
    <name type="scientific">Trypanosoma rangeli SC58</name>
    <dbReference type="NCBI Taxonomy" id="429131"/>
    <lineage>
        <taxon>Eukaryota</taxon>
        <taxon>Discoba</taxon>
        <taxon>Euglenozoa</taxon>
        <taxon>Kinetoplastea</taxon>
        <taxon>Metakinetoplastina</taxon>
        <taxon>Trypanosomatida</taxon>
        <taxon>Trypanosomatidae</taxon>
        <taxon>Trypanosoma</taxon>
        <taxon>Herpetosoma</taxon>
    </lineage>
</organism>
<feature type="region of interest" description="Disordered" evidence="1">
    <location>
        <begin position="321"/>
        <end position="347"/>
    </location>
</feature>
<dbReference type="EMBL" id="AUPL01000108">
    <property type="protein sequence ID" value="ESL12130.1"/>
    <property type="molecule type" value="Genomic_DNA"/>
</dbReference>
<gene>
    <name evidence="2" type="ORF">TRSC58_00108</name>
</gene>
<feature type="compositionally biased region" description="Pro residues" evidence="1">
    <location>
        <begin position="332"/>
        <end position="341"/>
    </location>
</feature>
<reference evidence="2 3" key="1">
    <citation type="submission" date="2013-07" db="EMBL/GenBank/DDBJ databases">
        <authorList>
            <person name="Stoco P.H."/>
            <person name="Wagner G."/>
            <person name="Gerber A."/>
            <person name="Zaha A."/>
            <person name="Thompson C."/>
            <person name="Bartholomeu D.C."/>
            <person name="Luckemeyer D.D."/>
            <person name="Bahia D."/>
            <person name="Loreto E."/>
            <person name="Prestes E.B."/>
            <person name="Lima F.M."/>
            <person name="Rodrigues-Luiz G."/>
            <person name="Vallejo G.A."/>
            <person name="Filho J.F."/>
            <person name="Monteiro K.M."/>
            <person name="Tyler K.M."/>
            <person name="de Almeida L.G."/>
            <person name="Ortiz M.F."/>
            <person name="Siervo M.A."/>
            <person name="de Moraes M.H."/>
            <person name="Cunha O.L."/>
            <person name="Mendonca-Neto R."/>
            <person name="Silva R."/>
            <person name="Teixeira S.M."/>
            <person name="Murta S.M."/>
            <person name="Sincero T.C."/>
            <person name="Mendes T.A."/>
            <person name="Urmenyi T.P."/>
            <person name="Silva V.G."/>
            <person name="da Rocha W.D."/>
            <person name="Andersson B."/>
            <person name="Romanha A.J."/>
            <person name="Steindel M."/>
            <person name="de Vasconcelos A.T."/>
            <person name="Grisard E.C."/>
        </authorList>
    </citation>
    <scope>NUCLEOTIDE SEQUENCE [LARGE SCALE GENOMIC DNA]</scope>
    <source>
        <strain evidence="2 3">SC58</strain>
    </source>
</reference>
<evidence type="ECO:0000313" key="2">
    <source>
        <dbReference type="EMBL" id="ESL12130.1"/>
    </source>
</evidence>
<dbReference type="PANTHER" id="PTHR43224">
    <property type="entry name" value="AMIDINOTRANSFERASE"/>
    <property type="match status" value="1"/>
</dbReference>
<accession>A0A061JCQ3</accession>
<keyword evidence="3" id="KW-1185">Reference proteome</keyword>